<name>A0ABU0LVV2_9HYPH</name>
<evidence type="ECO:0000313" key="9">
    <source>
        <dbReference type="Proteomes" id="UP001235094"/>
    </source>
</evidence>
<dbReference type="Pfam" id="PF01914">
    <property type="entry name" value="MarC"/>
    <property type="match status" value="1"/>
</dbReference>
<evidence type="ECO:0000256" key="5">
    <source>
        <dbReference type="ARBA" id="ARBA00022989"/>
    </source>
</evidence>
<dbReference type="InterPro" id="IPR002771">
    <property type="entry name" value="Multi_antbiot-R_MarC"/>
</dbReference>
<keyword evidence="6 7" id="KW-0472">Membrane</keyword>
<gene>
    <name evidence="8" type="ORF">QOZ99_003713</name>
</gene>
<evidence type="ECO:0000256" key="4">
    <source>
        <dbReference type="ARBA" id="ARBA00022692"/>
    </source>
</evidence>
<comment type="caution">
    <text evidence="8">The sequence shown here is derived from an EMBL/GenBank/DDBJ whole genome shotgun (WGS) entry which is preliminary data.</text>
</comment>
<accession>A0ABU0LVV2</accession>
<proteinExistence type="inferred from homology"/>
<reference evidence="8 9" key="1">
    <citation type="submission" date="2023-07" db="EMBL/GenBank/DDBJ databases">
        <title>Genomic Encyclopedia of Type Strains, Phase IV (KMG-IV): sequencing the most valuable type-strain genomes for metagenomic binning, comparative biology and taxonomic classification.</title>
        <authorList>
            <person name="Goeker M."/>
        </authorList>
    </citation>
    <scope>NUCLEOTIDE SEQUENCE [LARGE SCALE GENOMIC DNA]</scope>
    <source>
        <strain evidence="8 9">DSM 15561</strain>
    </source>
</reference>
<dbReference type="PANTHER" id="PTHR33508:SF1">
    <property type="entry name" value="UPF0056 MEMBRANE PROTEIN YHCE"/>
    <property type="match status" value="1"/>
</dbReference>
<evidence type="ECO:0000313" key="8">
    <source>
        <dbReference type="EMBL" id="MDQ0512799.1"/>
    </source>
</evidence>
<keyword evidence="9" id="KW-1185">Reference proteome</keyword>
<feature type="transmembrane region" description="Helical" evidence="7">
    <location>
        <begin position="41"/>
        <end position="64"/>
    </location>
</feature>
<evidence type="ECO:0000256" key="3">
    <source>
        <dbReference type="ARBA" id="ARBA00022475"/>
    </source>
</evidence>
<keyword evidence="4 7" id="KW-0812">Transmembrane</keyword>
<evidence type="ECO:0000256" key="6">
    <source>
        <dbReference type="ARBA" id="ARBA00023136"/>
    </source>
</evidence>
<dbReference type="RefSeq" id="WP_306891464.1">
    <property type="nucleotide sequence ID" value="NZ_JAUSVR010000016.1"/>
</dbReference>
<evidence type="ECO:0000256" key="7">
    <source>
        <dbReference type="RuleBase" id="RU362048"/>
    </source>
</evidence>
<dbReference type="NCBIfam" id="TIGR00427">
    <property type="entry name" value="NAAT family transporter"/>
    <property type="match status" value="1"/>
</dbReference>
<evidence type="ECO:0000256" key="2">
    <source>
        <dbReference type="ARBA" id="ARBA00009784"/>
    </source>
</evidence>
<feature type="transmembrane region" description="Helical" evidence="7">
    <location>
        <begin position="71"/>
        <end position="90"/>
    </location>
</feature>
<comment type="subcellular location">
    <subcellularLocation>
        <location evidence="1 7">Cell membrane</location>
        <topology evidence="1 7">Multi-pass membrane protein</topology>
    </subcellularLocation>
</comment>
<keyword evidence="3" id="KW-1003">Cell membrane</keyword>
<feature type="transmembrane region" description="Helical" evidence="7">
    <location>
        <begin position="12"/>
        <end position="35"/>
    </location>
</feature>
<feature type="transmembrane region" description="Helical" evidence="7">
    <location>
        <begin position="143"/>
        <end position="161"/>
    </location>
</feature>
<comment type="similarity">
    <text evidence="2 7">Belongs to the UPF0056 (MarC) family.</text>
</comment>
<dbReference type="PANTHER" id="PTHR33508">
    <property type="entry name" value="UPF0056 MEMBRANE PROTEIN YHCE"/>
    <property type="match status" value="1"/>
</dbReference>
<dbReference type="Proteomes" id="UP001235094">
    <property type="component" value="Unassembled WGS sequence"/>
</dbReference>
<organism evidence="8 9">
    <name type="scientific">Ancylobacter amanitiformis</name>
    <dbReference type="NCBI Taxonomy" id="217069"/>
    <lineage>
        <taxon>Bacteria</taxon>
        <taxon>Pseudomonadati</taxon>
        <taxon>Pseudomonadota</taxon>
        <taxon>Alphaproteobacteria</taxon>
        <taxon>Hyphomicrobiales</taxon>
        <taxon>Xanthobacteraceae</taxon>
        <taxon>Ancylobacter</taxon>
    </lineage>
</organism>
<dbReference type="EMBL" id="JAUSVR010000016">
    <property type="protein sequence ID" value="MDQ0512799.1"/>
    <property type="molecule type" value="Genomic_DNA"/>
</dbReference>
<feature type="transmembrane region" description="Helical" evidence="7">
    <location>
        <begin position="110"/>
        <end position="131"/>
    </location>
</feature>
<keyword evidence="5 7" id="KW-1133">Transmembrane helix</keyword>
<evidence type="ECO:0000256" key="1">
    <source>
        <dbReference type="ARBA" id="ARBA00004651"/>
    </source>
</evidence>
<sequence>MNWSEHIQEFVTLWVVVDPLGTLPVFLAVTAALSAPDRRKAALLSVMISFGVLVFFAMAGHWLLQAMDVSIESFQIAGGIVLFLFALTMIHGSSHTGANAPAETNLVDIAIYPLAIPSIASPGAMLAAVVLTDDSRFDFQDRVITLVIFALVLLVTLAIMLTAAPVARLIGRGGASVISRVMGMILAALAVDLILSAAARWLHLPAI</sequence>
<protein>
    <recommendedName>
        <fullName evidence="7">UPF0056 membrane protein</fullName>
    </recommendedName>
</protein>
<feature type="transmembrane region" description="Helical" evidence="7">
    <location>
        <begin position="181"/>
        <end position="202"/>
    </location>
</feature>